<evidence type="ECO:0000256" key="2">
    <source>
        <dbReference type="SAM" id="MobiDB-lite"/>
    </source>
</evidence>
<gene>
    <name evidence="3" type="ORF">Spa11_18980</name>
</gene>
<dbReference type="KEGG" id="bmei:Spa11_18980"/>
<dbReference type="GO" id="GO:0030313">
    <property type="term" value="C:cell envelope"/>
    <property type="evidence" value="ECO:0007669"/>
    <property type="project" value="TreeGrafter"/>
</dbReference>
<protein>
    <submittedName>
        <fullName evidence="3">HlyD family secretion protein</fullName>
    </submittedName>
</protein>
<dbReference type="EMBL" id="CP036349">
    <property type="protein sequence ID" value="QDV73699.1"/>
    <property type="molecule type" value="Genomic_DNA"/>
</dbReference>
<feature type="compositionally biased region" description="Basic and acidic residues" evidence="2">
    <location>
        <begin position="27"/>
        <end position="40"/>
    </location>
</feature>
<accession>A0A518K7E2</accession>
<evidence type="ECO:0000256" key="1">
    <source>
        <dbReference type="ARBA" id="ARBA00022448"/>
    </source>
</evidence>
<organism evidence="3 4">
    <name type="scientific">Botrimarina mediterranea</name>
    <dbReference type="NCBI Taxonomy" id="2528022"/>
    <lineage>
        <taxon>Bacteria</taxon>
        <taxon>Pseudomonadati</taxon>
        <taxon>Planctomycetota</taxon>
        <taxon>Planctomycetia</taxon>
        <taxon>Pirellulales</taxon>
        <taxon>Lacipirellulaceae</taxon>
        <taxon>Botrimarina</taxon>
    </lineage>
</organism>
<proteinExistence type="predicted"/>
<dbReference type="Proteomes" id="UP000316426">
    <property type="component" value="Chromosome"/>
</dbReference>
<dbReference type="PANTHER" id="PTHR30097:SF4">
    <property type="entry name" value="SLR6042 PROTEIN"/>
    <property type="match status" value="1"/>
</dbReference>
<evidence type="ECO:0000313" key="4">
    <source>
        <dbReference type="Proteomes" id="UP000316426"/>
    </source>
</evidence>
<dbReference type="GO" id="GO:0060003">
    <property type="term" value="P:copper ion export"/>
    <property type="evidence" value="ECO:0007669"/>
    <property type="project" value="TreeGrafter"/>
</dbReference>
<evidence type="ECO:0000313" key="3">
    <source>
        <dbReference type="EMBL" id="QDV73699.1"/>
    </source>
</evidence>
<name>A0A518K7E2_9BACT</name>
<sequence>MWTKDAWISRLNPVEQVGEGPAGSPAEESHEGHNHDHAGHSEASSIELSPSGLENIGFEPFTVEPCAYARRLNVPSVVVEVPGRSQVHITAPLTGVIEEVFVSQGEAVEAGQKLFRMRLTHEELVSAQREFLETLSKLGVAARELTRLSALDKGVVAGKRILEQEYEQDRLQVALDASRQAMLLHGLTEEQVEEVRRSGRMFREIVVRAPAHSATDKSCESPHLFTVQNLGVALGEHVNLGRELALLSDHCELLIEALAFEDDAASIRHAAEAGLPVEAKQLGRTSSGDQPTGLEILYVAGGIDLESRAFKVYVRLPNRIALDKTGPRGARFLEWAFKPGQRMELSIPVETWENQIVVPTTAVVDEGAEAYVYRQNGDHFERVPVHIRYRDQNAVVIANDGAVFSGDVIAGDGAYQMHLALKNKSGGAIDPHAGHNH</sequence>
<dbReference type="Gene3D" id="1.10.287.470">
    <property type="entry name" value="Helix hairpin bin"/>
    <property type="match status" value="1"/>
</dbReference>
<dbReference type="PANTHER" id="PTHR30097">
    <property type="entry name" value="CATION EFFLUX SYSTEM PROTEIN CUSB"/>
    <property type="match status" value="1"/>
</dbReference>
<reference evidence="3 4" key="1">
    <citation type="submission" date="2019-02" db="EMBL/GenBank/DDBJ databases">
        <title>Deep-cultivation of Planctomycetes and their phenomic and genomic characterization uncovers novel biology.</title>
        <authorList>
            <person name="Wiegand S."/>
            <person name="Jogler M."/>
            <person name="Boedeker C."/>
            <person name="Pinto D."/>
            <person name="Vollmers J."/>
            <person name="Rivas-Marin E."/>
            <person name="Kohn T."/>
            <person name="Peeters S.H."/>
            <person name="Heuer A."/>
            <person name="Rast P."/>
            <person name="Oberbeckmann S."/>
            <person name="Bunk B."/>
            <person name="Jeske O."/>
            <person name="Meyerdierks A."/>
            <person name="Storesund J.E."/>
            <person name="Kallscheuer N."/>
            <person name="Luecker S."/>
            <person name="Lage O.M."/>
            <person name="Pohl T."/>
            <person name="Merkel B.J."/>
            <person name="Hornburger P."/>
            <person name="Mueller R.-W."/>
            <person name="Bruemmer F."/>
            <person name="Labrenz M."/>
            <person name="Spormann A.M."/>
            <person name="Op den Camp H."/>
            <person name="Overmann J."/>
            <person name="Amann R."/>
            <person name="Jetten M.S.M."/>
            <person name="Mascher T."/>
            <person name="Medema M.H."/>
            <person name="Devos D.P."/>
            <person name="Kaster A.-K."/>
            <person name="Ovreas L."/>
            <person name="Rohde M."/>
            <person name="Galperin M.Y."/>
            <person name="Jogler C."/>
        </authorList>
    </citation>
    <scope>NUCLEOTIDE SEQUENCE [LARGE SCALE GENOMIC DNA]</scope>
    <source>
        <strain evidence="3 4">Spa11</strain>
    </source>
</reference>
<dbReference type="AlphaFoldDB" id="A0A518K7E2"/>
<keyword evidence="1" id="KW-0813">Transport</keyword>
<dbReference type="Gene3D" id="2.40.420.20">
    <property type="match status" value="1"/>
</dbReference>
<dbReference type="InterPro" id="IPR051909">
    <property type="entry name" value="MFP_Cation_Efflux"/>
</dbReference>
<feature type="region of interest" description="Disordered" evidence="2">
    <location>
        <begin position="13"/>
        <end position="46"/>
    </location>
</feature>
<dbReference type="GO" id="GO:0015679">
    <property type="term" value="P:plasma membrane copper ion transport"/>
    <property type="evidence" value="ECO:0007669"/>
    <property type="project" value="TreeGrafter"/>
</dbReference>
<dbReference type="Gene3D" id="2.40.50.100">
    <property type="match status" value="1"/>
</dbReference>
<keyword evidence="4" id="KW-1185">Reference proteome</keyword>